<dbReference type="KEGG" id="crf:FRC0190_01855"/>
<sequence length="72" mass="7600">MALIYLAGIISGVILITIAAAVWIARAATTIAERNHGEALESHSGAVASRVPVARHRAGDTHRPYWDLATAP</sequence>
<evidence type="ECO:0000256" key="1">
    <source>
        <dbReference type="SAM" id="Phobius"/>
    </source>
</evidence>
<name>A0A6I8MG45_9CORY</name>
<dbReference type="EMBL" id="LR738855">
    <property type="protein sequence ID" value="VZH85923.1"/>
    <property type="molecule type" value="Genomic_DNA"/>
</dbReference>
<reference evidence="2 3" key="1">
    <citation type="submission" date="2019-11" db="EMBL/GenBank/DDBJ databases">
        <authorList>
            <person name="Brisse S."/>
        </authorList>
    </citation>
    <scope>NUCLEOTIDE SEQUENCE [LARGE SCALE GENOMIC DNA]</scope>
    <source>
        <strain evidence="2">FRC0190</strain>
    </source>
</reference>
<accession>A0A6I8MG45</accession>
<protein>
    <submittedName>
        <fullName evidence="2">Uncharacterized protein</fullName>
    </submittedName>
</protein>
<proteinExistence type="predicted"/>
<dbReference type="Proteomes" id="UP000423525">
    <property type="component" value="Chromosome"/>
</dbReference>
<dbReference type="AlphaFoldDB" id="A0A6I8MG45"/>
<feature type="transmembrane region" description="Helical" evidence="1">
    <location>
        <begin position="6"/>
        <end position="25"/>
    </location>
</feature>
<keyword evidence="1" id="KW-0812">Transmembrane</keyword>
<gene>
    <name evidence="2" type="ORF">FRC0190_01855</name>
</gene>
<evidence type="ECO:0000313" key="2">
    <source>
        <dbReference type="EMBL" id="VZH85923.1"/>
    </source>
</evidence>
<keyword evidence="1" id="KW-1133">Transmembrane helix</keyword>
<organism evidence="2 3">
    <name type="scientific">Corynebacterium rouxii</name>
    <dbReference type="NCBI Taxonomy" id="2719119"/>
    <lineage>
        <taxon>Bacteria</taxon>
        <taxon>Bacillati</taxon>
        <taxon>Actinomycetota</taxon>
        <taxon>Actinomycetes</taxon>
        <taxon>Mycobacteriales</taxon>
        <taxon>Corynebacteriaceae</taxon>
        <taxon>Corynebacterium</taxon>
    </lineage>
</organism>
<keyword evidence="1" id="KW-0472">Membrane</keyword>
<evidence type="ECO:0000313" key="3">
    <source>
        <dbReference type="Proteomes" id="UP000423525"/>
    </source>
</evidence>